<dbReference type="Gene3D" id="1.10.510.10">
    <property type="entry name" value="Transferase(Phosphotransferase) domain 1"/>
    <property type="match status" value="1"/>
</dbReference>
<dbReference type="GO" id="GO:0004672">
    <property type="term" value="F:protein kinase activity"/>
    <property type="evidence" value="ECO:0007669"/>
    <property type="project" value="InterPro"/>
</dbReference>
<dbReference type="RefSeq" id="WP_243604090.1">
    <property type="nucleotide sequence ID" value="NZ_JALGRD010000001.1"/>
</dbReference>
<reference evidence="1" key="1">
    <citation type="submission" date="2022-03" db="EMBL/GenBank/DDBJ databases">
        <title>Pseudomonas marianensis sp. nov., a marine bacterium isolated from deep-sea sediments of the Mariana Trench.</title>
        <authorList>
            <person name="Wei Y."/>
        </authorList>
    </citation>
    <scope>NUCLEOTIDE SEQUENCE</scope>
    <source>
        <strain evidence="1">PS1</strain>
    </source>
</reference>
<dbReference type="EMBL" id="JALGRD010000001">
    <property type="protein sequence ID" value="MCJ0971890.1"/>
    <property type="molecule type" value="Genomic_DNA"/>
</dbReference>
<sequence>MSEWQVAPGIAPEAADAFASLERVFALQGERIASDPLSNVTRVTIGDRRYYVKRYSAAGKGLRRLFGRPRVKAEWQNLRLFSRLGIPIAPIVAWGLERQFGVFRRGALITLEIPNTLDMAAMALTGDRRLADPAWVDRISRQVARATRLLHDHRFAHNDLKWRNLLVDEDDQLYLIDCPSGDFWWGSFLRYRVIKDLACLDKVAKSQLSRSQRLRFFLYYQQRHRLVPEDRAMIESVLGYFKGRE</sequence>
<dbReference type="Pfam" id="PF06293">
    <property type="entry name" value="Kdo"/>
    <property type="match status" value="1"/>
</dbReference>
<gene>
    <name evidence="1" type="ORF">MST27_00725</name>
</gene>
<protein>
    <submittedName>
        <fullName evidence="1">Heptose kinase</fullName>
    </submittedName>
</protein>
<dbReference type="SUPFAM" id="SSF56112">
    <property type="entry name" value="Protein kinase-like (PK-like)"/>
    <property type="match status" value="1"/>
</dbReference>
<keyword evidence="1" id="KW-0808">Transferase</keyword>
<comment type="caution">
    <text evidence="1">The sequence shown here is derived from an EMBL/GenBank/DDBJ whole genome shotgun (WGS) entry which is preliminary data.</text>
</comment>
<dbReference type="PROSITE" id="PS00108">
    <property type="entry name" value="PROTEIN_KINASE_ST"/>
    <property type="match status" value="1"/>
</dbReference>
<keyword evidence="1" id="KW-0418">Kinase</keyword>
<name>A0A9X1VZR7_9GAMM</name>
<dbReference type="InterPro" id="IPR011009">
    <property type="entry name" value="Kinase-like_dom_sf"/>
</dbReference>
<proteinExistence type="predicted"/>
<dbReference type="Proteomes" id="UP001139682">
    <property type="component" value="Unassembled WGS sequence"/>
</dbReference>
<evidence type="ECO:0000313" key="1">
    <source>
        <dbReference type="EMBL" id="MCJ0971890.1"/>
    </source>
</evidence>
<keyword evidence="2" id="KW-1185">Reference proteome</keyword>
<evidence type="ECO:0000313" key="2">
    <source>
        <dbReference type="Proteomes" id="UP001139682"/>
    </source>
</evidence>
<accession>A0A9X1VZR7</accession>
<dbReference type="InterPro" id="IPR008271">
    <property type="entry name" value="Ser/Thr_kinase_AS"/>
</dbReference>
<organism evidence="1 2">
    <name type="scientific">Stutzerimonas marianensis</name>
    <dbReference type="NCBI Taxonomy" id="2929513"/>
    <lineage>
        <taxon>Bacteria</taxon>
        <taxon>Pseudomonadati</taxon>
        <taxon>Pseudomonadota</taxon>
        <taxon>Gammaproteobacteria</taxon>
        <taxon>Pseudomonadales</taxon>
        <taxon>Pseudomonadaceae</taxon>
        <taxon>Stutzerimonas</taxon>
    </lineage>
</organism>
<dbReference type="AlphaFoldDB" id="A0A9X1VZR7"/>